<evidence type="ECO:0000256" key="2">
    <source>
        <dbReference type="ARBA" id="ARBA00009142"/>
    </source>
</evidence>
<evidence type="ECO:0000313" key="9">
    <source>
        <dbReference type="EMBL" id="SHJ06258.1"/>
    </source>
</evidence>
<evidence type="ECO:0000256" key="7">
    <source>
        <dbReference type="ARBA" id="ARBA00023136"/>
    </source>
</evidence>
<accession>A0A1M6G8L2</accession>
<name>A0A1M6G8L2_9RHOB</name>
<feature type="transmembrane region" description="Helical" evidence="8">
    <location>
        <begin position="46"/>
        <end position="67"/>
    </location>
</feature>
<dbReference type="Proteomes" id="UP000184292">
    <property type="component" value="Unassembled WGS sequence"/>
</dbReference>
<evidence type="ECO:0000256" key="8">
    <source>
        <dbReference type="RuleBase" id="RU363041"/>
    </source>
</evidence>
<dbReference type="EMBL" id="FQYO01000004">
    <property type="protein sequence ID" value="SHJ06258.1"/>
    <property type="molecule type" value="Genomic_DNA"/>
</dbReference>
<dbReference type="PANTHER" id="PTHR30269">
    <property type="entry name" value="TRANSMEMBRANE PROTEIN YFCA"/>
    <property type="match status" value="1"/>
</dbReference>
<evidence type="ECO:0000256" key="6">
    <source>
        <dbReference type="ARBA" id="ARBA00022989"/>
    </source>
</evidence>
<feature type="transmembrane region" description="Helical" evidence="8">
    <location>
        <begin position="74"/>
        <end position="97"/>
    </location>
</feature>
<dbReference type="RefSeq" id="WP_244526362.1">
    <property type="nucleotide sequence ID" value="NZ_FQYO01000004.1"/>
</dbReference>
<keyword evidence="3" id="KW-0813">Transport</keyword>
<dbReference type="InterPro" id="IPR002781">
    <property type="entry name" value="TM_pro_TauE-like"/>
</dbReference>
<keyword evidence="10" id="KW-1185">Reference proteome</keyword>
<dbReference type="AlphaFoldDB" id="A0A1M6G8L2"/>
<feature type="transmembrane region" description="Helical" evidence="8">
    <location>
        <begin position="103"/>
        <end position="122"/>
    </location>
</feature>
<protein>
    <recommendedName>
        <fullName evidence="8">Probable membrane transporter protein</fullName>
    </recommendedName>
</protein>
<feature type="transmembrane region" description="Helical" evidence="8">
    <location>
        <begin position="229"/>
        <end position="247"/>
    </location>
</feature>
<dbReference type="InterPro" id="IPR052017">
    <property type="entry name" value="TSUP"/>
</dbReference>
<evidence type="ECO:0000256" key="3">
    <source>
        <dbReference type="ARBA" id="ARBA00022448"/>
    </source>
</evidence>
<keyword evidence="4 8" id="KW-1003">Cell membrane</keyword>
<comment type="subcellular location">
    <subcellularLocation>
        <location evidence="1 8">Cell membrane</location>
        <topology evidence="1 8">Multi-pass membrane protein</topology>
    </subcellularLocation>
</comment>
<dbReference type="STRING" id="1447782.SAMN05444417_2745"/>
<keyword evidence="5 8" id="KW-0812">Transmembrane</keyword>
<keyword evidence="6 8" id="KW-1133">Transmembrane helix</keyword>
<proteinExistence type="inferred from homology"/>
<keyword evidence="7 8" id="KW-0472">Membrane</keyword>
<dbReference type="Pfam" id="PF01925">
    <property type="entry name" value="TauE"/>
    <property type="match status" value="1"/>
</dbReference>
<evidence type="ECO:0000256" key="5">
    <source>
        <dbReference type="ARBA" id="ARBA00022692"/>
    </source>
</evidence>
<dbReference type="PANTHER" id="PTHR30269:SF37">
    <property type="entry name" value="MEMBRANE TRANSPORTER PROTEIN"/>
    <property type="match status" value="1"/>
</dbReference>
<reference evidence="9 10" key="1">
    <citation type="submission" date="2016-11" db="EMBL/GenBank/DDBJ databases">
        <authorList>
            <person name="Jaros S."/>
            <person name="Januszkiewicz K."/>
            <person name="Wedrychowicz H."/>
        </authorList>
    </citation>
    <scope>NUCLEOTIDE SEQUENCE [LARGE SCALE GENOMIC DNA]</scope>
    <source>
        <strain evidence="9 10">DSM 100565</strain>
    </source>
</reference>
<evidence type="ECO:0000256" key="1">
    <source>
        <dbReference type="ARBA" id="ARBA00004651"/>
    </source>
</evidence>
<feature type="transmembrane region" description="Helical" evidence="8">
    <location>
        <begin position="204"/>
        <end position="222"/>
    </location>
</feature>
<dbReference type="GO" id="GO:0005886">
    <property type="term" value="C:plasma membrane"/>
    <property type="evidence" value="ECO:0007669"/>
    <property type="project" value="UniProtKB-SubCell"/>
</dbReference>
<evidence type="ECO:0000313" key="10">
    <source>
        <dbReference type="Proteomes" id="UP000184292"/>
    </source>
</evidence>
<sequence>MLFDSAATLAACFAAVIVVGLSKGGLGGAMALLGVPLMSLVMPPVQAAGILLPILLVMDGVSLWSWWGQWDRRTLLVMLPGAVVGIAIGWATAAIVSDPMVRLIVGLIALAFVLRYVQLTVAGQGSAARPHRPLLGSVWASVAGYTSFVAHAGGPPYQVYTMPLRLDPKVYVSTSVLFFAVVNAIKTIPYFALGQFDATNLTTSALLMPVAALATLFGAWLVKRIRAEVFYPLMYAFVAVVAAKLIWDGVAGLT</sequence>
<feature type="transmembrane region" description="Helical" evidence="8">
    <location>
        <begin position="170"/>
        <end position="192"/>
    </location>
</feature>
<organism evidence="9 10">
    <name type="scientific">Wenxinia saemankumensis</name>
    <dbReference type="NCBI Taxonomy" id="1447782"/>
    <lineage>
        <taxon>Bacteria</taxon>
        <taxon>Pseudomonadati</taxon>
        <taxon>Pseudomonadota</taxon>
        <taxon>Alphaproteobacteria</taxon>
        <taxon>Rhodobacterales</taxon>
        <taxon>Roseobacteraceae</taxon>
        <taxon>Wenxinia</taxon>
    </lineage>
</organism>
<gene>
    <name evidence="9" type="ORF">SAMN05444417_2745</name>
</gene>
<comment type="similarity">
    <text evidence="2 8">Belongs to the 4-toluene sulfonate uptake permease (TSUP) (TC 2.A.102) family.</text>
</comment>
<evidence type="ECO:0000256" key="4">
    <source>
        <dbReference type="ARBA" id="ARBA00022475"/>
    </source>
</evidence>